<evidence type="ECO:0000313" key="5">
    <source>
        <dbReference type="EMBL" id="GAK56886.1"/>
    </source>
</evidence>
<protein>
    <submittedName>
        <fullName evidence="5">Orn/DAP/Arg decarboxylase 2</fullName>
    </submittedName>
</protein>
<dbReference type="SUPFAM" id="SSF51419">
    <property type="entry name" value="PLP-binding barrel"/>
    <property type="match status" value="1"/>
</dbReference>
<dbReference type="PANTHER" id="PTHR43727:SF3">
    <property type="entry name" value="GROUP IV DECARBOXYLASE"/>
    <property type="match status" value="1"/>
</dbReference>
<accession>A0A081BX31</accession>
<dbReference type="SUPFAM" id="SSF50621">
    <property type="entry name" value="Alanine racemase C-terminal domain-like"/>
    <property type="match status" value="1"/>
</dbReference>
<dbReference type="InterPro" id="IPR022643">
    <property type="entry name" value="De-COase2_C"/>
</dbReference>
<feature type="domain" description="Orn/DAP/Arg decarboxylase 2 C-terminal" evidence="3">
    <location>
        <begin position="277"/>
        <end position="368"/>
    </location>
</feature>
<dbReference type="eggNOG" id="COG0019">
    <property type="taxonomic scope" value="Bacteria"/>
</dbReference>
<keyword evidence="2" id="KW-0663">Pyridoxal phosphate</keyword>
<dbReference type="InterPro" id="IPR029066">
    <property type="entry name" value="PLP-binding_barrel"/>
</dbReference>
<evidence type="ECO:0000259" key="3">
    <source>
        <dbReference type="Pfam" id="PF00278"/>
    </source>
</evidence>
<dbReference type="STRING" id="1499967.U27_03850"/>
<dbReference type="InterPro" id="IPR022644">
    <property type="entry name" value="De-COase2_N"/>
</dbReference>
<dbReference type="Proteomes" id="UP000030661">
    <property type="component" value="Unassembled WGS sequence"/>
</dbReference>
<keyword evidence="6" id="KW-1185">Reference proteome</keyword>
<dbReference type="EMBL" id="DF820465">
    <property type="protein sequence ID" value="GAK56886.1"/>
    <property type="molecule type" value="Genomic_DNA"/>
</dbReference>
<evidence type="ECO:0000256" key="1">
    <source>
        <dbReference type="ARBA" id="ARBA00001933"/>
    </source>
</evidence>
<dbReference type="PANTHER" id="PTHR43727">
    <property type="entry name" value="DIAMINOPIMELATE DECARBOXYLASE"/>
    <property type="match status" value="1"/>
</dbReference>
<dbReference type="GO" id="GO:0009089">
    <property type="term" value="P:lysine biosynthetic process via diaminopimelate"/>
    <property type="evidence" value="ECO:0007669"/>
    <property type="project" value="TreeGrafter"/>
</dbReference>
<dbReference type="Gene3D" id="3.20.20.10">
    <property type="entry name" value="Alanine racemase"/>
    <property type="match status" value="1"/>
</dbReference>
<evidence type="ECO:0000256" key="2">
    <source>
        <dbReference type="ARBA" id="ARBA00022898"/>
    </source>
</evidence>
<comment type="cofactor">
    <cofactor evidence="1">
        <name>pyridoxal 5'-phosphate</name>
        <dbReference type="ChEBI" id="CHEBI:597326"/>
    </cofactor>
</comment>
<dbReference type="GO" id="GO:0008836">
    <property type="term" value="F:diaminopimelate decarboxylase activity"/>
    <property type="evidence" value="ECO:0007669"/>
    <property type="project" value="TreeGrafter"/>
</dbReference>
<sequence>MNISWQLLHTLEQTYGDSYYLLHLDAFEANYKEFLEAFRADYPNSNIAYSYKTNYIPKLCQLVNTMGGYAEVVSSMEYDLAVHIGVPSQRIIFNGPYKSEFDLERALLAGSIVNLDSFYEVAMVEAIARRAPGQILTVGLRCNVDLGIENVSRFGFDTSGQMLESAFRTLRRVKNCRVAGLHCHLLTPTRSAESYAFLVKKMLEIAAGLFEDAPPQFIDVGGGFFSKMIPALRKQFPFAIPTFQEYAQAISPLFANTFPGGLGPELLLEPGIAITADTMQFVAKVIDIKTVRSRVIALLSGSIYNIKPTKNTRNLPIRVFHNNDDIKSRYADGIIDLVGYTCMEDDCLYTGYQGHLSVGDYVVFDNVGAYTIVLKPPFISPCPPIISYDANLKDVTVIRHQEKFSHIFSTYVF</sequence>
<organism evidence="5">
    <name type="scientific">Vecturithrix granuli</name>
    <dbReference type="NCBI Taxonomy" id="1499967"/>
    <lineage>
        <taxon>Bacteria</taxon>
        <taxon>Candidatus Moduliflexota</taxon>
        <taxon>Candidatus Vecturitrichia</taxon>
        <taxon>Candidatus Vecturitrichales</taxon>
        <taxon>Candidatus Vecturitrichaceae</taxon>
        <taxon>Candidatus Vecturithrix</taxon>
    </lineage>
</organism>
<name>A0A081BX31_VECG1</name>
<dbReference type="Pfam" id="PF00278">
    <property type="entry name" value="Orn_DAP_Arg_deC"/>
    <property type="match status" value="1"/>
</dbReference>
<dbReference type="AlphaFoldDB" id="A0A081BX31"/>
<reference evidence="5" key="1">
    <citation type="journal article" date="2015" name="PeerJ">
        <title>First genomic representation of candidate bacterial phylum KSB3 points to enhanced environmental sensing as a trigger of wastewater bulking.</title>
        <authorList>
            <person name="Sekiguchi Y."/>
            <person name="Ohashi A."/>
            <person name="Parks D.H."/>
            <person name="Yamauchi T."/>
            <person name="Tyson G.W."/>
            <person name="Hugenholtz P."/>
        </authorList>
    </citation>
    <scope>NUCLEOTIDE SEQUENCE [LARGE SCALE GENOMIC DNA]</scope>
</reference>
<dbReference type="Pfam" id="PF02784">
    <property type="entry name" value="Orn_Arg_deC_N"/>
    <property type="match status" value="1"/>
</dbReference>
<dbReference type="InterPro" id="IPR009006">
    <property type="entry name" value="Ala_racemase/Decarboxylase_C"/>
</dbReference>
<dbReference type="Gene3D" id="2.40.37.10">
    <property type="entry name" value="Lyase, Ornithine Decarboxylase, Chain A, domain 1"/>
    <property type="match status" value="1"/>
</dbReference>
<dbReference type="HOGENOM" id="CLU_026444_0_1_0"/>
<feature type="domain" description="Orn/DAP/Arg decarboxylase 2 N-terminal" evidence="4">
    <location>
        <begin position="35"/>
        <end position="276"/>
    </location>
</feature>
<evidence type="ECO:0000313" key="6">
    <source>
        <dbReference type="Proteomes" id="UP000030661"/>
    </source>
</evidence>
<proteinExistence type="predicted"/>
<evidence type="ECO:0000259" key="4">
    <source>
        <dbReference type="Pfam" id="PF02784"/>
    </source>
</evidence>
<gene>
    <name evidence="5" type="ORF">U27_03850</name>
</gene>